<dbReference type="EMBL" id="KN817706">
    <property type="protein sequence ID" value="KJA13914.1"/>
    <property type="molecule type" value="Genomic_DNA"/>
</dbReference>
<proteinExistence type="predicted"/>
<feature type="region of interest" description="Disordered" evidence="1">
    <location>
        <begin position="268"/>
        <end position="292"/>
    </location>
</feature>
<accession>A0A0D2N3T7</accession>
<feature type="compositionally biased region" description="Basic residues" evidence="1">
    <location>
        <begin position="270"/>
        <end position="282"/>
    </location>
</feature>
<keyword evidence="3" id="KW-1185">Reference proteome</keyword>
<sequence>MIRRVHSRVSIAHADAFNARQGALPPSLPPFLLSHPRSRLARLLLPQRMLQSSLRRLTRARYAASLAFIVGARPARVEPARFVLSARYRTRARSAAAPPPLRVALASAEPETPPPLSLSSAPRTRARHFLSASRATVLTRFRQSNTRDVHRCRTRCSDALSLPLSPSSLSSVQRTLMRPGRPLERRAARPARIVHRTAHSTRHTHRAQPAQPAKRAGCSLRPCLGGAYQRGRRCAPGDARWIRGGCAARVSGDDAEEAGRDLGGVWAAARGRRRTGPQRRARVPAPASAPHI</sequence>
<feature type="compositionally biased region" description="Low complexity" evidence="1">
    <location>
        <begin position="283"/>
        <end position="292"/>
    </location>
</feature>
<reference evidence="3" key="1">
    <citation type="submission" date="2014-04" db="EMBL/GenBank/DDBJ databases">
        <title>Evolutionary Origins and Diversification of the Mycorrhizal Mutualists.</title>
        <authorList>
            <consortium name="DOE Joint Genome Institute"/>
            <consortium name="Mycorrhizal Genomics Consortium"/>
            <person name="Kohler A."/>
            <person name="Kuo A."/>
            <person name="Nagy L.G."/>
            <person name="Floudas D."/>
            <person name="Copeland A."/>
            <person name="Barry K.W."/>
            <person name="Cichocki N."/>
            <person name="Veneault-Fourrey C."/>
            <person name="LaButti K."/>
            <person name="Lindquist E.A."/>
            <person name="Lipzen A."/>
            <person name="Lundell T."/>
            <person name="Morin E."/>
            <person name="Murat C."/>
            <person name="Riley R."/>
            <person name="Ohm R."/>
            <person name="Sun H."/>
            <person name="Tunlid A."/>
            <person name="Henrissat B."/>
            <person name="Grigoriev I.V."/>
            <person name="Hibbett D.S."/>
            <person name="Martin F."/>
        </authorList>
    </citation>
    <scope>NUCLEOTIDE SEQUENCE [LARGE SCALE GENOMIC DNA]</scope>
    <source>
        <strain evidence="3">FD-334 SS-4</strain>
    </source>
</reference>
<organism evidence="2 3">
    <name type="scientific">Hypholoma sublateritium (strain FD-334 SS-4)</name>
    <dbReference type="NCBI Taxonomy" id="945553"/>
    <lineage>
        <taxon>Eukaryota</taxon>
        <taxon>Fungi</taxon>
        <taxon>Dikarya</taxon>
        <taxon>Basidiomycota</taxon>
        <taxon>Agaricomycotina</taxon>
        <taxon>Agaricomycetes</taxon>
        <taxon>Agaricomycetidae</taxon>
        <taxon>Agaricales</taxon>
        <taxon>Agaricineae</taxon>
        <taxon>Strophariaceae</taxon>
        <taxon>Hypholoma</taxon>
    </lineage>
</organism>
<gene>
    <name evidence="2" type="ORF">HYPSUDRAFT_470597</name>
</gene>
<evidence type="ECO:0000313" key="3">
    <source>
        <dbReference type="Proteomes" id="UP000054270"/>
    </source>
</evidence>
<evidence type="ECO:0000313" key="2">
    <source>
        <dbReference type="EMBL" id="KJA13914.1"/>
    </source>
</evidence>
<dbReference type="AlphaFoldDB" id="A0A0D2N3T7"/>
<evidence type="ECO:0000256" key="1">
    <source>
        <dbReference type="SAM" id="MobiDB-lite"/>
    </source>
</evidence>
<name>A0A0D2N3T7_HYPSF</name>
<protein>
    <submittedName>
        <fullName evidence="2">Uncharacterized protein</fullName>
    </submittedName>
</protein>
<dbReference type="Proteomes" id="UP000054270">
    <property type="component" value="Unassembled WGS sequence"/>
</dbReference>